<dbReference type="STRING" id="1423754.FC39_GL000445"/>
<dbReference type="EMBL" id="AZGI01000092">
    <property type="protein sequence ID" value="KRM36993.1"/>
    <property type="molecule type" value="Genomic_DNA"/>
</dbReference>
<dbReference type="AlphaFoldDB" id="A0A0R1Y4U8"/>
<dbReference type="RefSeq" id="WP_025080517.1">
    <property type="nucleotide sequence ID" value="NZ_AZGI01000092.1"/>
</dbReference>
<dbReference type="InterPro" id="IPR058531">
    <property type="entry name" value="Baseplate_J_M"/>
</dbReference>
<feature type="domain" description="Baseplate J-like C-terminal" evidence="3">
    <location>
        <begin position="280"/>
        <end position="380"/>
    </location>
</feature>
<feature type="domain" description="Baseplate J-like central" evidence="2">
    <location>
        <begin position="194"/>
        <end position="274"/>
    </location>
</feature>
<evidence type="ECO:0000313" key="4">
    <source>
        <dbReference type="EMBL" id="KRM36993.1"/>
    </source>
</evidence>
<dbReference type="PANTHER" id="PTHR37829">
    <property type="entry name" value="PHAGE-LIKE ELEMENT PBSX PROTEIN XKDT"/>
    <property type="match status" value="1"/>
</dbReference>
<organism evidence="4 5">
    <name type="scientific">Lactobacillus hamsteri DSM 5661 = JCM 6256</name>
    <dbReference type="NCBI Taxonomy" id="1423754"/>
    <lineage>
        <taxon>Bacteria</taxon>
        <taxon>Bacillati</taxon>
        <taxon>Bacillota</taxon>
        <taxon>Bacilli</taxon>
        <taxon>Lactobacillales</taxon>
        <taxon>Lactobacillaceae</taxon>
        <taxon>Lactobacillus</taxon>
    </lineage>
</organism>
<accession>A0A0R1Y4U8</accession>
<dbReference type="InterPro" id="IPR058530">
    <property type="entry name" value="Baseplate_J-like_C"/>
</dbReference>
<sequence length="382" mass="42458">MNPEELARTFEERNFNYWKDEMLDEVPDDIDKREGSIVYDAIAPAAMLLAQQSLNMAMIIKQTYIRTATGEFLDYRAVEHGTSRYPATYAEVKAVIEGFDHQPIDNVALGDRFASIGDIPNFYKVVKLNDDSTVTMQAEVSGTGANSYIGQILPVTPNDRVNWAEIIEVTVPARNAETDDHLRARLLGSQNWIAYGGNVADYLDMCSEIDTIGAAQIYPTWAGPGTVKVVILNNDLKPASKDLCHQVKEALDPEEKTTEGYGLAPIDHRVTVVAPEALIVNVRTRVKLEPQASIVGVMENIKKTLESYFSRLRDDWAQIDPVLGRGYAQAIYRSQILSRIMNVSGVANATLPYLNDEDEDINLIFNNNLSQLPMLGEVTLDG</sequence>
<evidence type="ECO:0000259" key="3">
    <source>
        <dbReference type="Pfam" id="PF26079"/>
    </source>
</evidence>
<dbReference type="Pfam" id="PF26079">
    <property type="entry name" value="Baseplate_J_C"/>
    <property type="match status" value="1"/>
</dbReference>
<reference evidence="4 5" key="1">
    <citation type="journal article" date="2015" name="Genome Announc.">
        <title>Expanding the biotechnology potential of lactobacilli through comparative genomics of 213 strains and associated genera.</title>
        <authorList>
            <person name="Sun Z."/>
            <person name="Harris H.M."/>
            <person name="McCann A."/>
            <person name="Guo C."/>
            <person name="Argimon S."/>
            <person name="Zhang W."/>
            <person name="Yang X."/>
            <person name="Jeffery I.B."/>
            <person name="Cooney J.C."/>
            <person name="Kagawa T.F."/>
            <person name="Liu W."/>
            <person name="Song Y."/>
            <person name="Salvetti E."/>
            <person name="Wrobel A."/>
            <person name="Rasinkangas P."/>
            <person name="Parkhill J."/>
            <person name="Rea M.C."/>
            <person name="O'Sullivan O."/>
            <person name="Ritari J."/>
            <person name="Douillard F.P."/>
            <person name="Paul Ross R."/>
            <person name="Yang R."/>
            <person name="Briner A.E."/>
            <person name="Felis G.E."/>
            <person name="de Vos W.M."/>
            <person name="Barrangou R."/>
            <person name="Klaenhammer T.R."/>
            <person name="Caufield P.W."/>
            <person name="Cui Y."/>
            <person name="Zhang H."/>
            <person name="O'Toole P.W."/>
        </authorList>
    </citation>
    <scope>NUCLEOTIDE SEQUENCE [LARGE SCALE GENOMIC DNA]</scope>
    <source>
        <strain evidence="4 5">DSM 5661</strain>
    </source>
</reference>
<proteinExistence type="inferred from homology"/>
<dbReference type="Pfam" id="PF26078">
    <property type="entry name" value="Baseplate_J_M"/>
    <property type="match status" value="1"/>
</dbReference>
<name>A0A0R1Y4U8_9LACO</name>
<dbReference type="InterPro" id="IPR052399">
    <property type="entry name" value="Phage_Baseplate_Assmbl_Protein"/>
</dbReference>
<evidence type="ECO:0000259" key="2">
    <source>
        <dbReference type="Pfam" id="PF26078"/>
    </source>
</evidence>
<protein>
    <submittedName>
        <fullName evidence="4">Phage Mu gp47 related protein</fullName>
    </submittedName>
</protein>
<keyword evidence="5" id="KW-1185">Reference proteome</keyword>
<evidence type="ECO:0000256" key="1">
    <source>
        <dbReference type="ARBA" id="ARBA00038087"/>
    </source>
</evidence>
<evidence type="ECO:0000313" key="5">
    <source>
        <dbReference type="Proteomes" id="UP000051223"/>
    </source>
</evidence>
<comment type="similarity">
    <text evidence="1">Belongs to the Mu gp47/PBSX XkdT family.</text>
</comment>
<dbReference type="eggNOG" id="COG3299">
    <property type="taxonomic scope" value="Bacteria"/>
</dbReference>
<dbReference type="PANTHER" id="PTHR37829:SF3">
    <property type="entry name" value="PROTEIN JAYE-RELATED"/>
    <property type="match status" value="1"/>
</dbReference>
<dbReference type="OrthoDB" id="2554267at2"/>
<dbReference type="Proteomes" id="UP000051223">
    <property type="component" value="Unassembled WGS sequence"/>
</dbReference>
<dbReference type="PATRIC" id="fig|1423754.3.peg.459"/>
<comment type="caution">
    <text evidence="4">The sequence shown here is derived from an EMBL/GenBank/DDBJ whole genome shotgun (WGS) entry which is preliminary data.</text>
</comment>
<gene>
    <name evidence="4" type="ORF">FC39_GL000445</name>
</gene>